<dbReference type="Gene3D" id="3.30.70.1440">
    <property type="entry name" value="Multidrug efflux transporter AcrB pore domain"/>
    <property type="match status" value="1"/>
</dbReference>
<feature type="transmembrane region" description="Helical" evidence="2">
    <location>
        <begin position="1050"/>
        <end position="1073"/>
    </location>
</feature>
<keyword evidence="2" id="KW-0812">Transmembrane</keyword>
<evidence type="ECO:0000256" key="2">
    <source>
        <dbReference type="SAM" id="Phobius"/>
    </source>
</evidence>
<feature type="transmembrane region" description="Helical" evidence="2">
    <location>
        <begin position="599"/>
        <end position="619"/>
    </location>
</feature>
<name>A0ABM7YJP2_9BURK</name>
<keyword evidence="2" id="KW-1133">Transmembrane helix</keyword>
<dbReference type="Gene3D" id="3.30.70.1320">
    <property type="entry name" value="Multidrug efflux transporter AcrB pore domain like"/>
    <property type="match status" value="1"/>
</dbReference>
<gene>
    <name evidence="3" type="ORF">CATMQ487_16090</name>
</gene>
<feature type="transmembrane region" description="Helical" evidence="2">
    <location>
        <begin position="945"/>
        <end position="964"/>
    </location>
</feature>
<feature type="transmembrane region" description="Helical" evidence="2">
    <location>
        <begin position="1019"/>
        <end position="1038"/>
    </location>
</feature>
<dbReference type="InterPro" id="IPR027463">
    <property type="entry name" value="AcrB_DN_DC_subdom"/>
</dbReference>
<feature type="transmembrane region" description="Helical" evidence="2">
    <location>
        <begin position="487"/>
        <end position="509"/>
    </location>
</feature>
<dbReference type="InterPro" id="IPR001036">
    <property type="entry name" value="Acrflvin-R"/>
</dbReference>
<dbReference type="EMBL" id="AP025730">
    <property type="protein sequence ID" value="BDI04639.1"/>
    <property type="molecule type" value="Genomic_DNA"/>
</dbReference>
<evidence type="ECO:0000313" key="3">
    <source>
        <dbReference type="EMBL" id="BDI04639.1"/>
    </source>
</evidence>
<feature type="transmembrane region" description="Helical" evidence="2">
    <location>
        <begin position="970"/>
        <end position="991"/>
    </location>
</feature>
<dbReference type="SUPFAM" id="SSF82714">
    <property type="entry name" value="Multidrug efflux transporter AcrB TolC docking domain, DN and DC subdomains"/>
    <property type="match status" value="2"/>
</dbReference>
<feature type="transmembrane region" description="Helical" evidence="2">
    <location>
        <begin position="12"/>
        <end position="32"/>
    </location>
</feature>
<feature type="transmembrane region" description="Helical" evidence="2">
    <location>
        <begin position="914"/>
        <end position="933"/>
    </location>
</feature>
<feature type="transmembrane region" description="Helical" evidence="2">
    <location>
        <begin position="388"/>
        <end position="408"/>
    </location>
</feature>
<reference evidence="3" key="1">
    <citation type="submission" date="2022-04" db="EMBL/GenBank/DDBJ databases">
        <title>Whole genome sequence of Sphaerotilus sp. FB-5.</title>
        <authorList>
            <person name="Takeda M."/>
            <person name="Narihara S."/>
            <person name="Akimoto M."/>
            <person name="Akimoto R."/>
            <person name="Nishiyashiki S."/>
            <person name="Murakami T."/>
        </authorList>
    </citation>
    <scope>NUCLEOTIDE SEQUENCE</scope>
    <source>
        <strain evidence="3">FB-5</strain>
    </source>
</reference>
<feature type="transmembrane region" description="Helical" evidence="2">
    <location>
        <begin position="455"/>
        <end position="475"/>
    </location>
</feature>
<dbReference type="Gene3D" id="1.20.1640.10">
    <property type="entry name" value="Multidrug efflux transporter AcrB transmembrane domain"/>
    <property type="match status" value="2"/>
</dbReference>
<evidence type="ECO:0000256" key="1">
    <source>
        <dbReference type="SAM" id="MobiDB-lite"/>
    </source>
</evidence>
<feature type="region of interest" description="Disordered" evidence="1">
    <location>
        <begin position="1083"/>
        <end position="1107"/>
    </location>
</feature>
<dbReference type="Pfam" id="PF00873">
    <property type="entry name" value="ACR_tran"/>
    <property type="match status" value="2"/>
</dbReference>
<dbReference type="PRINTS" id="PR00702">
    <property type="entry name" value="ACRIFLAVINRP"/>
</dbReference>
<dbReference type="RefSeq" id="WP_251972746.1">
    <property type="nucleotide sequence ID" value="NZ_AP025730.1"/>
</dbReference>
<dbReference type="PANTHER" id="PTHR32063:SF0">
    <property type="entry name" value="SWARMING MOTILITY PROTEIN SWRC"/>
    <property type="match status" value="1"/>
</dbReference>
<dbReference type="SUPFAM" id="SSF82693">
    <property type="entry name" value="Multidrug efflux transporter AcrB pore domain, PN1, PN2, PC1 and PC2 subdomains"/>
    <property type="match status" value="3"/>
</dbReference>
<dbReference type="SUPFAM" id="SSF82866">
    <property type="entry name" value="Multidrug efflux transporter AcrB transmembrane domain"/>
    <property type="match status" value="2"/>
</dbReference>
<dbReference type="Gene3D" id="3.30.2090.10">
    <property type="entry name" value="Multidrug efflux transporter AcrB TolC docking domain, DN and DC subdomains"/>
    <property type="match status" value="2"/>
</dbReference>
<dbReference type="Gene3D" id="3.30.70.1430">
    <property type="entry name" value="Multidrug efflux transporter AcrB pore domain"/>
    <property type="match status" value="2"/>
</dbReference>
<feature type="transmembrane region" description="Helical" evidence="2">
    <location>
        <begin position="414"/>
        <end position="434"/>
    </location>
</feature>
<feature type="transmembrane region" description="Helical" evidence="2">
    <location>
        <begin position="365"/>
        <end position="381"/>
    </location>
</feature>
<keyword evidence="2" id="KW-0472">Membrane</keyword>
<organism evidence="3 4">
    <name type="scientific">Sphaerotilus microaerophilus</name>
    <dbReference type="NCBI Taxonomy" id="2914710"/>
    <lineage>
        <taxon>Bacteria</taxon>
        <taxon>Pseudomonadati</taxon>
        <taxon>Pseudomonadota</taxon>
        <taxon>Betaproteobacteria</taxon>
        <taxon>Burkholderiales</taxon>
        <taxon>Sphaerotilaceae</taxon>
        <taxon>Sphaerotilus</taxon>
    </lineage>
</organism>
<protein>
    <submittedName>
        <fullName evidence="3">Nodulation protein NolG</fullName>
    </submittedName>
</protein>
<dbReference type="Proteomes" id="UP001057498">
    <property type="component" value="Chromosome"/>
</dbReference>
<evidence type="ECO:0000313" key="4">
    <source>
        <dbReference type="Proteomes" id="UP001057498"/>
    </source>
</evidence>
<sequence length="1107" mass="118938">MWMTRVAIRNPVFAAMVMVALTVLGLFAYARLGVEQLPDVSPPVVFVSVAYPGASPEAVETEITQPLEQALNGVAGVKMIRSNSWEGRSETVAEFQLDADVQRATQEVRDKVAQVQVNFPKEAKQPFVGRFDNDNAQPTVVLALLSQGNAGPPQVSLTPVGGGQGSALTWGHTEGRSARELALIADQTVRRRLERAEGVARVVSTGLAQRQLRIDLDPQRLRALGLTPADVSAALARANSDQPVGLISSAVEDAVLRVEGRVRDPRRFAEVVIARAANGAVVTLADVGTLVDREAEPESISRVNGRPAVNFQVYKQQDANVVRTGDAVLEAAEELRQSLPPGVTLETIYANSDWVKDSLAGVQRTLIEGALLTIVIVFLFLHSWRSTVITGLTLPIAVIATFMAVYAFGFTLNFMTMMALSLCIGLLIDDAIVVRENIVRHVAMGKDHHRAAEDGTNEIGLAVMATTFAICAVFVPVAFMKGIVGKFFFPFGITVTVAVLVSLFVSFTLDPMLSSVWPDPHSDRVRRWPVVRHAIALTDGLMDGLHRAYEGLIGWAFSGRRYRLRWLPLPVYGRPFDARGRRDATQPRRWRLATLTPRGVVLGLAAASLAGALALVPLIGAETMPQTDQGYTQITVKLPVGSSLARSDEKIRQVEAIVMAFPEVRTLTTSIGGENGRSQATLGVGLKPLAERRRRQAQVEEALREALKPVPGIEIALGWNRPIYVALLGPDPAVLERLTTDFAAQVAKIPGITDLETSVKPGLPAYAVRLKPDAMRELGLTAPQLAASLRAYVNGEVATHWTTPDGEQVEVQLRLPEAQRRSVAQLARLPVAYAKDGTPIALESVATLVPVANPDVIKRQNLQRRQGVYAGVDQKSGRAVGDVGADVQKLVKATALPPGYRFDVGGQTKEQAEIFGAIFAALGLAVIFIYIVLASQFGSFVQPLALMASLPLSLIGVMGALLLSGSTINLFSMIGLIMLMGLVTKNAILLVDFANQARRGGATVAEALRQAGQARMRPIMMTTMAMVFGMLPMALALNQGGEIQAPMGRAIIGGVITSTLLTLVVVPVIYSYLVRELRGRSERSAAARGPQGGATLSAQPAAPRDEL</sequence>
<dbReference type="PANTHER" id="PTHR32063">
    <property type="match status" value="1"/>
</dbReference>
<keyword evidence="4" id="KW-1185">Reference proteome</keyword>
<accession>A0ABM7YJP2</accession>
<proteinExistence type="predicted"/>